<feature type="chain" id="PRO_5039934332" evidence="3">
    <location>
        <begin position="19"/>
        <end position="166"/>
    </location>
</feature>
<dbReference type="PROSITE" id="PS00307">
    <property type="entry name" value="LECTIN_LEGUME_BETA"/>
    <property type="match status" value="1"/>
</dbReference>
<keyword evidence="5" id="KW-0723">Serine/threonine-protein kinase</keyword>
<keyword evidence="3" id="KW-0732">Signal</keyword>
<feature type="domain" description="Legume lectin" evidence="4">
    <location>
        <begin position="20"/>
        <end position="151"/>
    </location>
</feature>
<gene>
    <name evidence="5" type="ORF">HanXRQr2_Chr14g0650001</name>
</gene>
<comment type="caution">
    <text evidence="5">The sequence shown here is derived from an EMBL/GenBank/DDBJ whole genome shotgun (WGS) entry which is preliminary data.</text>
</comment>
<dbReference type="EC" id="2.7.11.1" evidence="5"/>
<sequence length="166" mass="18292">MAFSCFYFLMLVLPVSKSVYFQVPRFDSTTNDVVYIGDAAPSFGSVNFNSIVYGCRVGQVLYKQRVPLWDSNSGQLSDFITHFSFAIDIEDFMPYGHGIAFFLAPVGFTSPLNSAAGFLGLFNSTTSDDPSQGPIVSVEFDSFSNQEWDPPVMVCFCESSLISCRG</sequence>
<keyword evidence="2" id="KW-0430">Lectin</keyword>
<dbReference type="AlphaFoldDB" id="A0A9K3H8Y6"/>
<keyword evidence="5" id="KW-0418">Kinase</keyword>
<comment type="similarity">
    <text evidence="1">Belongs to the leguminous lectin family.</text>
</comment>
<dbReference type="InterPro" id="IPR001220">
    <property type="entry name" value="Legume_lectin_dom"/>
</dbReference>
<dbReference type="EMBL" id="MNCJ02000329">
    <property type="protein sequence ID" value="KAF5769584.1"/>
    <property type="molecule type" value="Genomic_DNA"/>
</dbReference>
<evidence type="ECO:0000313" key="5">
    <source>
        <dbReference type="EMBL" id="KAF5769584.1"/>
    </source>
</evidence>
<organism evidence="5 6">
    <name type="scientific">Helianthus annuus</name>
    <name type="common">Common sunflower</name>
    <dbReference type="NCBI Taxonomy" id="4232"/>
    <lineage>
        <taxon>Eukaryota</taxon>
        <taxon>Viridiplantae</taxon>
        <taxon>Streptophyta</taxon>
        <taxon>Embryophyta</taxon>
        <taxon>Tracheophyta</taxon>
        <taxon>Spermatophyta</taxon>
        <taxon>Magnoliopsida</taxon>
        <taxon>eudicotyledons</taxon>
        <taxon>Gunneridae</taxon>
        <taxon>Pentapetalae</taxon>
        <taxon>asterids</taxon>
        <taxon>campanulids</taxon>
        <taxon>Asterales</taxon>
        <taxon>Asteraceae</taxon>
        <taxon>Asteroideae</taxon>
        <taxon>Heliantheae alliance</taxon>
        <taxon>Heliantheae</taxon>
        <taxon>Helianthus</taxon>
    </lineage>
</organism>
<dbReference type="PANTHER" id="PTHR32401">
    <property type="entry name" value="CONCANAVALIN A-LIKE LECTIN FAMILY PROTEIN"/>
    <property type="match status" value="1"/>
</dbReference>
<dbReference type="InterPro" id="IPR019825">
    <property type="entry name" value="Lectin_legB_Mn/Ca_BS"/>
</dbReference>
<evidence type="ECO:0000313" key="6">
    <source>
        <dbReference type="Proteomes" id="UP000215914"/>
    </source>
</evidence>
<evidence type="ECO:0000259" key="4">
    <source>
        <dbReference type="Pfam" id="PF00139"/>
    </source>
</evidence>
<evidence type="ECO:0000256" key="2">
    <source>
        <dbReference type="ARBA" id="ARBA00022734"/>
    </source>
</evidence>
<name>A0A9K3H8Y6_HELAN</name>
<dbReference type="Pfam" id="PF00139">
    <property type="entry name" value="Lectin_legB"/>
    <property type="match status" value="1"/>
</dbReference>
<reference evidence="5" key="2">
    <citation type="submission" date="2020-06" db="EMBL/GenBank/DDBJ databases">
        <title>Helianthus annuus Genome sequencing and assembly Release 2.</title>
        <authorList>
            <person name="Gouzy J."/>
            <person name="Langlade N."/>
            <person name="Munos S."/>
        </authorList>
    </citation>
    <scope>NUCLEOTIDE SEQUENCE</scope>
    <source>
        <tissue evidence="5">Leaves</tissue>
    </source>
</reference>
<dbReference type="SUPFAM" id="SSF49899">
    <property type="entry name" value="Concanavalin A-like lectins/glucanases"/>
    <property type="match status" value="1"/>
</dbReference>
<feature type="signal peptide" evidence="3">
    <location>
        <begin position="1"/>
        <end position="18"/>
    </location>
</feature>
<dbReference type="GO" id="GO:0004674">
    <property type="term" value="F:protein serine/threonine kinase activity"/>
    <property type="evidence" value="ECO:0007669"/>
    <property type="project" value="UniProtKB-KW"/>
</dbReference>
<dbReference type="GO" id="GO:0030246">
    <property type="term" value="F:carbohydrate binding"/>
    <property type="evidence" value="ECO:0007669"/>
    <property type="project" value="UniProtKB-KW"/>
</dbReference>
<dbReference type="InterPro" id="IPR013320">
    <property type="entry name" value="ConA-like_dom_sf"/>
</dbReference>
<keyword evidence="6" id="KW-1185">Reference proteome</keyword>
<evidence type="ECO:0000256" key="3">
    <source>
        <dbReference type="SAM" id="SignalP"/>
    </source>
</evidence>
<accession>A0A9K3H8Y6</accession>
<dbReference type="Gene3D" id="2.60.120.200">
    <property type="match status" value="1"/>
</dbReference>
<reference evidence="5" key="1">
    <citation type="journal article" date="2017" name="Nature">
        <title>The sunflower genome provides insights into oil metabolism, flowering and Asterid evolution.</title>
        <authorList>
            <person name="Badouin H."/>
            <person name="Gouzy J."/>
            <person name="Grassa C.J."/>
            <person name="Murat F."/>
            <person name="Staton S.E."/>
            <person name="Cottret L."/>
            <person name="Lelandais-Briere C."/>
            <person name="Owens G.L."/>
            <person name="Carrere S."/>
            <person name="Mayjonade B."/>
            <person name="Legrand L."/>
            <person name="Gill N."/>
            <person name="Kane N.C."/>
            <person name="Bowers J.E."/>
            <person name="Hubner S."/>
            <person name="Bellec A."/>
            <person name="Berard A."/>
            <person name="Berges H."/>
            <person name="Blanchet N."/>
            <person name="Boniface M.C."/>
            <person name="Brunel D."/>
            <person name="Catrice O."/>
            <person name="Chaidir N."/>
            <person name="Claudel C."/>
            <person name="Donnadieu C."/>
            <person name="Faraut T."/>
            <person name="Fievet G."/>
            <person name="Helmstetter N."/>
            <person name="King M."/>
            <person name="Knapp S.J."/>
            <person name="Lai Z."/>
            <person name="Le Paslier M.C."/>
            <person name="Lippi Y."/>
            <person name="Lorenzon L."/>
            <person name="Mandel J.R."/>
            <person name="Marage G."/>
            <person name="Marchand G."/>
            <person name="Marquand E."/>
            <person name="Bret-Mestries E."/>
            <person name="Morien E."/>
            <person name="Nambeesan S."/>
            <person name="Nguyen T."/>
            <person name="Pegot-Espagnet P."/>
            <person name="Pouilly N."/>
            <person name="Raftis F."/>
            <person name="Sallet E."/>
            <person name="Schiex T."/>
            <person name="Thomas J."/>
            <person name="Vandecasteele C."/>
            <person name="Vares D."/>
            <person name="Vear F."/>
            <person name="Vautrin S."/>
            <person name="Crespi M."/>
            <person name="Mangin B."/>
            <person name="Burke J.M."/>
            <person name="Salse J."/>
            <person name="Munos S."/>
            <person name="Vincourt P."/>
            <person name="Rieseberg L.H."/>
            <person name="Langlade N.B."/>
        </authorList>
    </citation>
    <scope>NUCLEOTIDE SEQUENCE</scope>
    <source>
        <tissue evidence="5">Leaves</tissue>
    </source>
</reference>
<dbReference type="InterPro" id="IPR050258">
    <property type="entry name" value="Leguminous_Lectin"/>
</dbReference>
<keyword evidence="5" id="KW-0808">Transferase</keyword>
<dbReference type="Gramene" id="mRNA:HanXRQr2_Chr14g0650001">
    <property type="protein sequence ID" value="CDS:HanXRQr2_Chr14g0650001.1"/>
    <property type="gene ID" value="HanXRQr2_Chr14g0650001"/>
</dbReference>
<evidence type="ECO:0000256" key="1">
    <source>
        <dbReference type="ARBA" id="ARBA00007606"/>
    </source>
</evidence>
<protein>
    <submittedName>
        <fullName evidence="5">Non-specific serine/threonine protein kinase</fullName>
        <ecNumber evidence="5">2.7.11.1</ecNumber>
    </submittedName>
</protein>
<proteinExistence type="inferred from homology"/>
<dbReference type="Proteomes" id="UP000215914">
    <property type="component" value="Unassembled WGS sequence"/>
</dbReference>
<dbReference type="PANTHER" id="PTHR32401:SF47">
    <property type="entry name" value="LEGUME LECTIN DOMAIN-CONTAINING PROTEIN"/>
    <property type="match status" value="1"/>
</dbReference>